<dbReference type="Gene3D" id="2.30.30.140">
    <property type="match status" value="1"/>
</dbReference>
<gene>
    <name evidence="3" type="ORF">Acr_29g0009220</name>
</gene>
<keyword evidence="4" id="KW-1185">Reference proteome</keyword>
<dbReference type="Pfam" id="PF05641">
    <property type="entry name" value="Agenet"/>
    <property type="match status" value="2"/>
</dbReference>
<dbReference type="AlphaFoldDB" id="A0A7J0HF50"/>
<feature type="region of interest" description="Disordered" evidence="1">
    <location>
        <begin position="1"/>
        <end position="72"/>
    </location>
</feature>
<protein>
    <recommendedName>
        <fullName evidence="2">Agenet domain-containing protein</fullName>
    </recommendedName>
</protein>
<feature type="domain" description="Agenet" evidence="2">
    <location>
        <begin position="93"/>
        <end position="161"/>
    </location>
</feature>
<reference evidence="3 4" key="1">
    <citation type="submission" date="2019-07" db="EMBL/GenBank/DDBJ databases">
        <title>De Novo Assembly of kiwifruit Actinidia rufa.</title>
        <authorList>
            <person name="Sugita-Konishi S."/>
            <person name="Sato K."/>
            <person name="Mori E."/>
            <person name="Abe Y."/>
            <person name="Kisaki G."/>
            <person name="Hamano K."/>
            <person name="Suezawa K."/>
            <person name="Otani M."/>
            <person name="Fukuda T."/>
            <person name="Manabe T."/>
            <person name="Gomi K."/>
            <person name="Tabuchi M."/>
            <person name="Akimitsu K."/>
            <person name="Kataoka I."/>
        </authorList>
    </citation>
    <scope>NUCLEOTIDE SEQUENCE [LARGE SCALE GENOMIC DNA]</scope>
    <source>
        <strain evidence="4">cv. Fuchu</strain>
    </source>
</reference>
<organism evidence="3 4">
    <name type="scientific">Actinidia rufa</name>
    <dbReference type="NCBI Taxonomy" id="165716"/>
    <lineage>
        <taxon>Eukaryota</taxon>
        <taxon>Viridiplantae</taxon>
        <taxon>Streptophyta</taxon>
        <taxon>Embryophyta</taxon>
        <taxon>Tracheophyta</taxon>
        <taxon>Spermatophyta</taxon>
        <taxon>Magnoliopsida</taxon>
        <taxon>eudicotyledons</taxon>
        <taxon>Gunneridae</taxon>
        <taxon>Pentapetalae</taxon>
        <taxon>asterids</taxon>
        <taxon>Ericales</taxon>
        <taxon>Actinidiaceae</taxon>
        <taxon>Actinidia</taxon>
    </lineage>
</organism>
<dbReference type="Proteomes" id="UP000585474">
    <property type="component" value="Unassembled WGS sequence"/>
</dbReference>
<proteinExistence type="predicted"/>
<evidence type="ECO:0000256" key="1">
    <source>
        <dbReference type="SAM" id="MobiDB-lite"/>
    </source>
</evidence>
<comment type="caution">
    <text evidence="3">The sequence shown here is derived from an EMBL/GenBank/DDBJ whole genome shotgun (WGS) entry which is preliminary data.</text>
</comment>
<evidence type="ECO:0000313" key="4">
    <source>
        <dbReference type="Proteomes" id="UP000585474"/>
    </source>
</evidence>
<dbReference type="CDD" id="cd20405">
    <property type="entry name" value="Tudor_Agenet_AtDUF_rpt1_3"/>
    <property type="match status" value="1"/>
</dbReference>
<dbReference type="InterPro" id="IPR008395">
    <property type="entry name" value="Agenet-like_dom"/>
</dbReference>
<feature type="compositionally biased region" description="Low complexity" evidence="1">
    <location>
        <begin position="38"/>
        <end position="48"/>
    </location>
</feature>
<feature type="domain" description="Agenet" evidence="2">
    <location>
        <begin position="164"/>
        <end position="220"/>
    </location>
</feature>
<dbReference type="PANTHER" id="PTHR31917">
    <property type="entry name" value="AGENET DOMAIN-CONTAINING PROTEIN-RELATED"/>
    <property type="match status" value="1"/>
</dbReference>
<name>A0A7J0HF50_9ERIC</name>
<dbReference type="OrthoDB" id="2020707at2759"/>
<evidence type="ECO:0000259" key="2">
    <source>
        <dbReference type="SMART" id="SM00743"/>
    </source>
</evidence>
<dbReference type="Pfam" id="PF13668">
    <property type="entry name" value="Ferritin_2"/>
    <property type="match status" value="1"/>
</dbReference>
<dbReference type="CDD" id="cd20406">
    <property type="entry name" value="Tudor_Agenet_AtDUF_rpt2_4"/>
    <property type="match status" value="2"/>
</dbReference>
<accession>A0A7J0HF50</accession>
<evidence type="ECO:0000313" key="3">
    <source>
        <dbReference type="EMBL" id="GFZ21760.1"/>
    </source>
</evidence>
<dbReference type="InterPro" id="IPR014002">
    <property type="entry name" value="Agenet_dom_plant"/>
</dbReference>
<dbReference type="PANTHER" id="PTHR31917:SF147">
    <property type="entry name" value="AGENET DOMAIN-CONTAINING PROTEIN"/>
    <property type="match status" value="1"/>
</dbReference>
<dbReference type="SMART" id="SM00743">
    <property type="entry name" value="Agenet"/>
    <property type="match status" value="3"/>
</dbReference>
<sequence>MGCPKKKVEEAGIEPNAALGRIVSRANHRDESDGSLTGGIPTTAPTGTNLRRRSRAAPRTTRMLGTRTSGLKLKSRERERKFKVKDGGRISEAKFSEGTVVEVKSNEEGYQGSWFTAVIVGSIPKDKFLVQYQTLKTDDETELLKERVDASCIRPCPSVIQRVDRFKLFEKVDAWYNDGWWVGLISRVLGGLNYTVYFWTTNEELEFGHFSLRPHQEWIGGKWIIDFLPRPGKLKRRNGLITLEANYFSKGMKVEVKSDEEGYSGSWYPAVIIGSKWTGKPCPPVIQRRDPFEPFDEVDAWYNAAWWAGGICKVLQGSKFAVYIKGTNEVLEFQHSDLRPHQDWIDGKWVIPCREAFGEVMNSAFGRPLKPPFNPYANELNFLLASYVVPYVGLTGYVGANPKLQSPTARRDKMRSFEGYFTSEHKKVKPYGITVAEFTNRVSELRNRTPEEILRIVYGGGDEHVPGGFYPKGADGRMLNHIYDWHDASSEHHVAS</sequence>
<feature type="domain" description="Agenet" evidence="2">
    <location>
        <begin position="290"/>
        <end position="346"/>
    </location>
</feature>
<dbReference type="EMBL" id="BJWL01000029">
    <property type="protein sequence ID" value="GFZ21760.1"/>
    <property type="molecule type" value="Genomic_DNA"/>
</dbReference>
<feature type="compositionally biased region" description="Basic and acidic residues" evidence="1">
    <location>
        <begin position="1"/>
        <end position="10"/>
    </location>
</feature>